<keyword evidence="6" id="KW-1185">Reference proteome</keyword>
<evidence type="ECO:0000313" key="5">
    <source>
        <dbReference type="EMBL" id="CAE8597325.1"/>
    </source>
</evidence>
<dbReference type="Pfam" id="PF00270">
    <property type="entry name" value="DEAD"/>
    <property type="match status" value="1"/>
</dbReference>
<feature type="non-terminal residue" evidence="5">
    <location>
        <position position="241"/>
    </location>
</feature>
<feature type="compositionally biased region" description="Gly residues" evidence="3">
    <location>
        <begin position="23"/>
        <end position="43"/>
    </location>
</feature>
<reference evidence="5" key="1">
    <citation type="submission" date="2021-02" db="EMBL/GenBank/DDBJ databases">
        <authorList>
            <person name="Dougan E. K."/>
            <person name="Rhodes N."/>
            <person name="Thang M."/>
            <person name="Chan C."/>
        </authorList>
    </citation>
    <scope>NUCLEOTIDE SEQUENCE</scope>
</reference>
<dbReference type="GO" id="GO:0005524">
    <property type="term" value="F:ATP binding"/>
    <property type="evidence" value="ECO:0007669"/>
    <property type="project" value="InterPro"/>
</dbReference>
<dbReference type="GO" id="GO:0016787">
    <property type="term" value="F:hydrolase activity"/>
    <property type="evidence" value="ECO:0007669"/>
    <property type="project" value="UniProtKB-KW"/>
</dbReference>
<gene>
    <name evidence="5" type="ORF">PGLA1383_LOCUS15772</name>
</gene>
<evidence type="ECO:0000256" key="3">
    <source>
        <dbReference type="SAM" id="MobiDB-lite"/>
    </source>
</evidence>
<protein>
    <recommendedName>
        <fullName evidence="4">Helicase ATP-binding domain-containing protein</fullName>
    </recommendedName>
</protein>
<dbReference type="PROSITE" id="PS51192">
    <property type="entry name" value="HELICASE_ATP_BIND_1"/>
    <property type="match status" value="1"/>
</dbReference>
<feature type="region of interest" description="Disordered" evidence="3">
    <location>
        <begin position="1"/>
        <end position="50"/>
    </location>
</feature>
<dbReference type="Proteomes" id="UP000654075">
    <property type="component" value="Unassembled WGS sequence"/>
</dbReference>
<feature type="domain" description="Helicase ATP-binding" evidence="4">
    <location>
        <begin position="135"/>
        <end position="241"/>
    </location>
</feature>
<evidence type="ECO:0000256" key="2">
    <source>
        <dbReference type="ARBA" id="ARBA00022806"/>
    </source>
</evidence>
<dbReference type="AlphaFoldDB" id="A0A813E881"/>
<dbReference type="InterPro" id="IPR011545">
    <property type="entry name" value="DEAD/DEAH_box_helicase_dom"/>
</dbReference>
<keyword evidence="2" id="KW-0067">ATP-binding</keyword>
<dbReference type="GO" id="GO:0003676">
    <property type="term" value="F:nucleic acid binding"/>
    <property type="evidence" value="ECO:0007669"/>
    <property type="project" value="InterPro"/>
</dbReference>
<feature type="compositionally biased region" description="Low complexity" evidence="3">
    <location>
        <begin position="1"/>
        <end position="18"/>
    </location>
</feature>
<dbReference type="InterPro" id="IPR014001">
    <property type="entry name" value="Helicase_ATP-bd"/>
</dbReference>
<accession>A0A813E881</accession>
<organism evidence="5 6">
    <name type="scientific">Polarella glacialis</name>
    <name type="common">Dinoflagellate</name>
    <dbReference type="NCBI Taxonomy" id="89957"/>
    <lineage>
        <taxon>Eukaryota</taxon>
        <taxon>Sar</taxon>
        <taxon>Alveolata</taxon>
        <taxon>Dinophyceae</taxon>
        <taxon>Suessiales</taxon>
        <taxon>Suessiaceae</taxon>
        <taxon>Polarella</taxon>
    </lineage>
</organism>
<keyword evidence="2" id="KW-0347">Helicase</keyword>
<dbReference type="GO" id="GO:0004386">
    <property type="term" value="F:helicase activity"/>
    <property type="evidence" value="ECO:0007669"/>
    <property type="project" value="UniProtKB-KW"/>
</dbReference>
<dbReference type="SUPFAM" id="SSF52540">
    <property type="entry name" value="P-loop containing nucleoside triphosphate hydrolases"/>
    <property type="match status" value="1"/>
</dbReference>
<evidence type="ECO:0000259" key="4">
    <source>
        <dbReference type="PROSITE" id="PS51192"/>
    </source>
</evidence>
<keyword evidence="1" id="KW-0378">Hydrolase</keyword>
<name>A0A813E881_POLGL</name>
<evidence type="ECO:0000256" key="1">
    <source>
        <dbReference type="ARBA" id="ARBA00022801"/>
    </source>
</evidence>
<dbReference type="InterPro" id="IPR027417">
    <property type="entry name" value="P-loop_NTPase"/>
</dbReference>
<dbReference type="PANTHER" id="PTHR47958">
    <property type="entry name" value="ATP-DEPENDENT RNA HELICASE DBP3"/>
    <property type="match status" value="1"/>
</dbReference>
<dbReference type="Gene3D" id="3.40.50.300">
    <property type="entry name" value="P-loop containing nucleotide triphosphate hydrolases"/>
    <property type="match status" value="1"/>
</dbReference>
<proteinExistence type="predicted"/>
<comment type="caution">
    <text evidence="5">The sequence shown here is derived from an EMBL/GenBank/DDBJ whole genome shotgun (WGS) entry which is preliminary data.</text>
</comment>
<dbReference type="EMBL" id="CAJNNV010009373">
    <property type="protein sequence ID" value="CAE8597325.1"/>
    <property type="molecule type" value="Genomic_DNA"/>
</dbReference>
<keyword evidence="2" id="KW-0547">Nucleotide-binding</keyword>
<evidence type="ECO:0000313" key="6">
    <source>
        <dbReference type="Proteomes" id="UP000654075"/>
    </source>
</evidence>
<feature type="non-terminal residue" evidence="5">
    <location>
        <position position="1"/>
    </location>
</feature>
<dbReference type="OrthoDB" id="10256233at2759"/>
<sequence>QQTAPAAAASAAHKAPQQVSTSYGGGYGGGKGGSSSAPGGGPVRPGPLAGHTPVTNYVATILPLDQAPEKMTTKPNDDGGGIDKGEEIKIIDPDGNQVYVKPFDLFVDTPFPAALVNSCLEAGFTKPSQIQGYAWPLALMGYDTVGIAATGSGKTIAFLFPAFMHIVHNCKGGRDPILLTLAPTRELAVQIEKEAGRFGQSLGVKSVCAYGGAPKGGQLAQMRSGCQVLIATPGRLNDFLE</sequence>